<sequence length="121" mass="13788">MFRTATHRKVFQARPLSGALRQTHNMCRLGLPEIRPVKAIDSIDWPKATSGDHCTLGTDNDEYRCVDTNPSSVTQPYEHPRDSGRQLRYGCVRDYHPDDSLEALLGIIKKEVEEDIVHQKS</sequence>
<evidence type="ECO:0000313" key="2">
    <source>
        <dbReference type="Proteomes" id="UP000284706"/>
    </source>
</evidence>
<dbReference type="InParanoid" id="A0A409VS91"/>
<comment type="caution">
    <text evidence="1">The sequence shown here is derived from an EMBL/GenBank/DDBJ whole genome shotgun (WGS) entry which is preliminary data.</text>
</comment>
<dbReference type="OrthoDB" id="3059378at2759"/>
<accession>A0A409VS91</accession>
<reference evidence="1 2" key="1">
    <citation type="journal article" date="2018" name="Evol. Lett.">
        <title>Horizontal gene cluster transfer increased hallucinogenic mushroom diversity.</title>
        <authorList>
            <person name="Reynolds H.T."/>
            <person name="Vijayakumar V."/>
            <person name="Gluck-Thaler E."/>
            <person name="Korotkin H.B."/>
            <person name="Matheny P.B."/>
            <person name="Slot J.C."/>
        </authorList>
    </citation>
    <scope>NUCLEOTIDE SEQUENCE [LARGE SCALE GENOMIC DNA]</scope>
    <source>
        <strain evidence="1 2">SRW20</strain>
    </source>
</reference>
<dbReference type="AlphaFoldDB" id="A0A409VS91"/>
<name>A0A409VS91_9AGAR</name>
<keyword evidence="2" id="KW-1185">Reference proteome</keyword>
<evidence type="ECO:0000313" key="1">
    <source>
        <dbReference type="EMBL" id="PPQ69134.1"/>
    </source>
</evidence>
<proteinExistence type="predicted"/>
<gene>
    <name evidence="1" type="ORF">CVT26_003582</name>
</gene>
<organism evidence="1 2">
    <name type="scientific">Gymnopilus dilepis</name>
    <dbReference type="NCBI Taxonomy" id="231916"/>
    <lineage>
        <taxon>Eukaryota</taxon>
        <taxon>Fungi</taxon>
        <taxon>Dikarya</taxon>
        <taxon>Basidiomycota</taxon>
        <taxon>Agaricomycotina</taxon>
        <taxon>Agaricomycetes</taxon>
        <taxon>Agaricomycetidae</taxon>
        <taxon>Agaricales</taxon>
        <taxon>Agaricineae</taxon>
        <taxon>Hymenogastraceae</taxon>
        <taxon>Gymnopilus</taxon>
    </lineage>
</organism>
<protein>
    <submittedName>
        <fullName evidence="1">Uncharacterized protein</fullName>
    </submittedName>
</protein>
<dbReference type="Proteomes" id="UP000284706">
    <property type="component" value="Unassembled WGS sequence"/>
</dbReference>
<dbReference type="EMBL" id="NHYE01005580">
    <property type="protein sequence ID" value="PPQ69134.1"/>
    <property type="molecule type" value="Genomic_DNA"/>
</dbReference>